<dbReference type="Gene3D" id="3.40.50.1110">
    <property type="entry name" value="SGNH hydrolase"/>
    <property type="match status" value="1"/>
</dbReference>
<protein>
    <submittedName>
        <fullName evidence="1">Uncharacterized protein</fullName>
    </submittedName>
</protein>
<proteinExistence type="predicted"/>
<organism evidence="1 2">
    <name type="scientific">candidate division WWE3 bacterium</name>
    <dbReference type="NCBI Taxonomy" id="2053526"/>
    <lineage>
        <taxon>Bacteria</taxon>
        <taxon>Katanobacteria</taxon>
    </lineage>
</organism>
<dbReference type="AlphaFoldDB" id="A0A955RQV4"/>
<reference evidence="1" key="2">
    <citation type="journal article" date="2021" name="Microbiome">
        <title>Successional dynamics and alternative stable states in a saline activated sludge microbial community over 9 years.</title>
        <authorList>
            <person name="Wang Y."/>
            <person name="Ye J."/>
            <person name="Ju F."/>
            <person name="Liu L."/>
            <person name="Boyd J.A."/>
            <person name="Deng Y."/>
            <person name="Parks D.H."/>
            <person name="Jiang X."/>
            <person name="Yin X."/>
            <person name="Woodcroft B.J."/>
            <person name="Tyson G.W."/>
            <person name="Hugenholtz P."/>
            <person name="Polz M.F."/>
            <person name="Zhang T."/>
        </authorList>
    </citation>
    <scope>NUCLEOTIDE SEQUENCE</scope>
    <source>
        <strain evidence="1">HKST-UBA03</strain>
    </source>
</reference>
<sequence>MPKRILFIHHSTGGNLIKEGHLREEVKSLDPDLEFWDHSYNLAPKLTMLLARHTHLKGLSDAEGNITRTDYNIILSNNSPREYAEIFARDKDDQTLSAILKFDVIAFKNCYPTTRISTKKQLQDDINYFDSIRESAKKYPDKKFVLVTPPPAKELTTNEENSARALELVNYLTSQDYLQDTRNLAVFNFFGLLANKKGYLKPEYERFIPWDSHPNKKANQDIAPIFAKLLVELTK</sequence>
<accession>A0A955RQV4</accession>
<comment type="caution">
    <text evidence="1">The sequence shown here is derived from an EMBL/GenBank/DDBJ whole genome shotgun (WGS) entry which is preliminary data.</text>
</comment>
<evidence type="ECO:0000313" key="1">
    <source>
        <dbReference type="EMBL" id="MCA9392051.1"/>
    </source>
</evidence>
<gene>
    <name evidence="1" type="ORF">KC614_02495</name>
</gene>
<dbReference type="EMBL" id="JAGQKZ010000016">
    <property type="protein sequence ID" value="MCA9392051.1"/>
    <property type="molecule type" value="Genomic_DNA"/>
</dbReference>
<evidence type="ECO:0000313" key="2">
    <source>
        <dbReference type="Proteomes" id="UP000751518"/>
    </source>
</evidence>
<reference evidence="1" key="1">
    <citation type="submission" date="2020-04" db="EMBL/GenBank/DDBJ databases">
        <authorList>
            <person name="Zhang T."/>
        </authorList>
    </citation>
    <scope>NUCLEOTIDE SEQUENCE</scope>
    <source>
        <strain evidence="1">HKST-UBA03</strain>
    </source>
</reference>
<dbReference type="InterPro" id="IPR036514">
    <property type="entry name" value="SGNH_hydro_sf"/>
</dbReference>
<name>A0A955RQV4_UNCKA</name>
<dbReference type="Proteomes" id="UP000751518">
    <property type="component" value="Unassembled WGS sequence"/>
</dbReference>
<dbReference type="SUPFAM" id="SSF52266">
    <property type="entry name" value="SGNH hydrolase"/>
    <property type="match status" value="1"/>
</dbReference>